<feature type="signal peptide" evidence="1">
    <location>
        <begin position="1"/>
        <end position="40"/>
    </location>
</feature>
<evidence type="ECO:0000313" key="3">
    <source>
        <dbReference type="Proteomes" id="UP001203761"/>
    </source>
</evidence>
<dbReference type="EMBL" id="JAKNCJ010000001">
    <property type="protein sequence ID" value="MCL6422388.1"/>
    <property type="molecule type" value="Genomic_DNA"/>
</dbReference>
<sequence>MTSTAGDTAPPPRPTRRALARGTFWAVPTAVVAVSAPAFASSTPVTPPDHGDSTIGLQGLLNVGKGCSGYGGGPYDLVVNAQDLSSTKPVYDENGVLVKYGFYVLGATASQRPANARFTIYLPSALGSIAWTNRATTSGWTNLMKDSSVPQYSGMTAYTTTFQGTWRYSVVDGVGRWAAGGSAPSWGANPPALDANGTARQYCPNGTMPATALRRVIVDGEELSFQRSVRRPV</sequence>
<evidence type="ECO:0000313" key="2">
    <source>
        <dbReference type="EMBL" id="MCL6422388.1"/>
    </source>
</evidence>
<protein>
    <recommendedName>
        <fullName evidence="4">Cell wall protein</fullName>
    </recommendedName>
</protein>
<keyword evidence="1" id="KW-0732">Signal</keyword>
<evidence type="ECO:0000256" key="1">
    <source>
        <dbReference type="SAM" id="SignalP"/>
    </source>
</evidence>
<accession>A0ABT0QYV0</accession>
<dbReference type="Proteomes" id="UP001203761">
    <property type="component" value="Unassembled WGS sequence"/>
</dbReference>
<proteinExistence type="predicted"/>
<comment type="caution">
    <text evidence="2">The sequence shown here is derived from an EMBL/GenBank/DDBJ whole genome shotgun (WGS) entry which is preliminary data.</text>
</comment>
<gene>
    <name evidence="2" type="ORF">Bequi_03145</name>
</gene>
<name>A0ABT0QYV0_9MICO</name>
<reference evidence="2" key="1">
    <citation type="submission" date="2022-02" db="EMBL/GenBank/DDBJ databases">
        <authorList>
            <person name="Lee M."/>
            <person name="Kim S.-J."/>
            <person name="Jung M.-Y."/>
        </authorList>
    </citation>
    <scope>NUCLEOTIDE SEQUENCE</scope>
    <source>
        <strain evidence="2">JHP9</strain>
    </source>
</reference>
<organism evidence="2 3">
    <name type="scientific">Brachybacterium equifaecis</name>
    <dbReference type="NCBI Taxonomy" id="2910770"/>
    <lineage>
        <taxon>Bacteria</taxon>
        <taxon>Bacillati</taxon>
        <taxon>Actinomycetota</taxon>
        <taxon>Actinomycetes</taxon>
        <taxon>Micrococcales</taxon>
        <taxon>Dermabacteraceae</taxon>
        <taxon>Brachybacterium</taxon>
    </lineage>
</organism>
<feature type="chain" id="PRO_5047018009" description="Cell wall protein" evidence="1">
    <location>
        <begin position="41"/>
        <end position="233"/>
    </location>
</feature>
<dbReference type="RefSeq" id="WP_249736490.1">
    <property type="nucleotide sequence ID" value="NZ_JAKNCJ010000001.1"/>
</dbReference>
<keyword evidence="3" id="KW-1185">Reference proteome</keyword>
<evidence type="ECO:0008006" key="4">
    <source>
        <dbReference type="Google" id="ProtNLM"/>
    </source>
</evidence>